<keyword evidence="8 12" id="KW-1133">Transmembrane helix</keyword>
<evidence type="ECO:0000256" key="10">
    <source>
        <dbReference type="ARBA" id="ARBA00044721"/>
    </source>
</evidence>
<evidence type="ECO:0000256" key="9">
    <source>
        <dbReference type="ARBA" id="ARBA00023136"/>
    </source>
</evidence>
<evidence type="ECO:0000256" key="12">
    <source>
        <dbReference type="RuleBase" id="RU363075"/>
    </source>
</evidence>
<dbReference type="SMART" id="SM00220">
    <property type="entry name" value="S_TKc"/>
    <property type="match status" value="1"/>
</dbReference>
<dbReference type="Gene3D" id="1.10.510.10">
    <property type="entry name" value="Transferase(Phosphotransferase) domain 1"/>
    <property type="match status" value="1"/>
</dbReference>
<dbReference type="AlphaFoldDB" id="A0A8H5FV10"/>
<feature type="transmembrane region" description="Helical" evidence="12">
    <location>
        <begin position="468"/>
        <end position="489"/>
    </location>
</feature>
<feature type="transmembrane region" description="Helical" evidence="12">
    <location>
        <begin position="437"/>
        <end position="462"/>
    </location>
</feature>
<keyword evidence="7 12" id="KW-0256">Endoplasmic reticulum</keyword>
<dbReference type="GO" id="GO:0004672">
    <property type="term" value="F:protein kinase activity"/>
    <property type="evidence" value="ECO:0007669"/>
    <property type="project" value="InterPro"/>
</dbReference>
<name>A0A8H5FV10_9AGAR</name>
<gene>
    <name evidence="15" type="ORF">D9758_010190</name>
</gene>
<dbReference type="InterPro" id="IPR000719">
    <property type="entry name" value="Prot_kinase_dom"/>
</dbReference>
<dbReference type="InterPro" id="IPR005599">
    <property type="entry name" value="GPI_mannosylTrfase"/>
</dbReference>
<keyword evidence="16" id="KW-1185">Reference proteome</keyword>
<evidence type="ECO:0000256" key="1">
    <source>
        <dbReference type="ARBA" id="ARBA00004477"/>
    </source>
</evidence>
<accession>A0A8H5FV10</accession>
<feature type="transmembrane region" description="Helical" evidence="12">
    <location>
        <begin position="582"/>
        <end position="601"/>
    </location>
</feature>
<dbReference type="PROSITE" id="PS50011">
    <property type="entry name" value="PROTEIN_KINASE_DOM"/>
    <property type="match status" value="1"/>
</dbReference>
<dbReference type="GO" id="GO:0006487">
    <property type="term" value="P:protein N-linked glycosylation"/>
    <property type="evidence" value="ECO:0007669"/>
    <property type="project" value="TreeGrafter"/>
</dbReference>
<feature type="transmembrane region" description="Helical" evidence="12">
    <location>
        <begin position="536"/>
        <end position="554"/>
    </location>
</feature>
<comment type="function">
    <text evidence="10">Mannosyltransferase that operates in the biosynthetic pathway of dolichol-linked oligosaccharides, the glycan precursors employed in protein asparagine (N)-glycosylation. The assembly of dolichol-linked oligosaccharides begins on the cytosolic side of the endoplasmic reticulum membrane and finishes in its lumen. The sequential addition of sugars to dolichol pyrophosphate produces dolichol-linked oligosaccharides containing fourteen sugars, including two GlcNAcs, nine mannoses and three glucoses. Once assembled, the oligosaccharide is transferred from the lipid to nascent proteins by oligosaccharyltransferases. In the lumen of the endoplasmic reticulum, adds the eighth mannose residue in an alpha-1,6 linkage onto Man(7)GlcNAc(2)-PP-dolichol to produce Man(8)GlcNAc(2)-PP-dolichol.</text>
</comment>
<organism evidence="15 16">
    <name type="scientific">Tetrapyrgos nigripes</name>
    <dbReference type="NCBI Taxonomy" id="182062"/>
    <lineage>
        <taxon>Eukaryota</taxon>
        <taxon>Fungi</taxon>
        <taxon>Dikarya</taxon>
        <taxon>Basidiomycota</taxon>
        <taxon>Agaricomycotina</taxon>
        <taxon>Agaricomycetes</taxon>
        <taxon>Agaricomycetidae</taxon>
        <taxon>Agaricales</taxon>
        <taxon>Marasmiineae</taxon>
        <taxon>Marasmiaceae</taxon>
        <taxon>Tetrapyrgos</taxon>
    </lineage>
</organism>
<comment type="pathway">
    <text evidence="2">Protein modification; protein glycosylation.</text>
</comment>
<feature type="region of interest" description="Disordered" evidence="13">
    <location>
        <begin position="1"/>
        <end position="24"/>
    </location>
</feature>
<dbReference type="GO" id="GO:0005789">
    <property type="term" value="C:endoplasmic reticulum membrane"/>
    <property type="evidence" value="ECO:0007669"/>
    <property type="project" value="UniProtKB-SubCell"/>
</dbReference>
<dbReference type="Proteomes" id="UP000559256">
    <property type="component" value="Unassembled WGS sequence"/>
</dbReference>
<dbReference type="GO" id="GO:0052917">
    <property type="term" value="F:dol-P-Man:Man(7)GlcNAc(2)-PP-Dol alpha-1,6-mannosyltransferase activity"/>
    <property type="evidence" value="ECO:0007669"/>
    <property type="project" value="UniProtKB-EC"/>
</dbReference>
<dbReference type="InterPro" id="IPR011009">
    <property type="entry name" value="Kinase-like_dom_sf"/>
</dbReference>
<feature type="transmembrane region" description="Helical" evidence="12">
    <location>
        <begin position="383"/>
        <end position="401"/>
    </location>
</feature>
<feature type="transmembrane region" description="Helical" evidence="12">
    <location>
        <begin position="313"/>
        <end position="333"/>
    </location>
</feature>
<reference evidence="15 16" key="1">
    <citation type="journal article" date="2020" name="ISME J.">
        <title>Uncovering the hidden diversity of litter-decomposition mechanisms in mushroom-forming fungi.</title>
        <authorList>
            <person name="Floudas D."/>
            <person name="Bentzer J."/>
            <person name="Ahren D."/>
            <person name="Johansson T."/>
            <person name="Persson P."/>
            <person name="Tunlid A."/>
        </authorList>
    </citation>
    <scope>NUCLEOTIDE SEQUENCE [LARGE SCALE GENOMIC DNA]</scope>
    <source>
        <strain evidence="15 16">CBS 291.85</strain>
    </source>
</reference>
<evidence type="ECO:0000256" key="13">
    <source>
        <dbReference type="SAM" id="MobiDB-lite"/>
    </source>
</evidence>
<feature type="transmembrane region" description="Helical" evidence="12">
    <location>
        <begin position="613"/>
        <end position="633"/>
    </location>
</feature>
<comment type="subcellular location">
    <subcellularLocation>
        <location evidence="1 12">Endoplasmic reticulum membrane</location>
        <topology evidence="1 12">Multi-pass membrane protein</topology>
    </subcellularLocation>
</comment>
<sequence>MMASKETVSSPVLADKLPNTQDDPDTVMDEYRLYDYEEFWASLQPWLKQKGYMLRPRYQAGWKASWFGGKQGAWAFCEDGQVFPEAKTLMDAVRIKDGEQVILKKLVSERGQAPSGSHEAKMALTLSSQSYLNDPRNHCIPIHEVLRVPDDRHKEKHAVVELLVMPFLTRWNQPFFKTIGECVDFFQQTIEGLEFMHSKSIAHNDIKSDSIMMDSRPLYASLVHPARPEMRRDWSGPSVPHTRTERPVKYLYIDFGLADKYPALCPGRLSWYGGDRSVPEFVRQEVTCDPFAVDVYCLGNLFRENIIQYDHNIFPGAVPRTFIGSILLAWISSPAIRFASSFGYVSSKFDLQIVVRLVLSTLNAIGLCLIRRAVHKRFGRLTGFLYTLLTVSQFHIPFWMGRTLPNMFALLPVNVACYLILDRAPHATRPSSSRMNVSIALLTAAAVIFRSELVLLLGPLVLQWLWQGYISFWGVVRIGLISGLTSIALTTLTDTYLWGAFPTPLWPEFSSIYFNVVEGKSSEWGVSPFHTYFSSFLPKLLLSSIPLSLLGLLIDGRVRGLLVPYGLFVVLISALGHKEWRFIIYVVPPINVAAARGARWLVSRPKSNLGGRIAFSIAFAMIMVNLLATALLATSSKVNYPGGEALAFFNERYPPVAGGKAPHHVHICNLAAQTGASLFLQEYAPPIHSSTPLHLNSTAIAADSTWTQYDKTEHLGISALTSRPEYTHLISEASPSDMEVLGGRKHWQEVARINGFDGWSVDWELLKGLRSGRRVWVGNGNGEGGKADLMERVWGVVKMRKSEKLWIYERK</sequence>
<evidence type="ECO:0000256" key="7">
    <source>
        <dbReference type="ARBA" id="ARBA00022824"/>
    </source>
</evidence>
<evidence type="ECO:0000256" key="6">
    <source>
        <dbReference type="ARBA" id="ARBA00022692"/>
    </source>
</evidence>
<feature type="transmembrane region" description="Helical" evidence="12">
    <location>
        <begin position="561"/>
        <end position="576"/>
    </location>
</feature>
<dbReference type="EMBL" id="JAACJM010000079">
    <property type="protein sequence ID" value="KAF5349753.1"/>
    <property type="molecule type" value="Genomic_DNA"/>
</dbReference>
<feature type="transmembrane region" description="Helical" evidence="12">
    <location>
        <begin position="353"/>
        <end position="371"/>
    </location>
</feature>
<proteinExistence type="inferred from homology"/>
<feature type="domain" description="Protein kinase" evidence="14">
    <location>
        <begin position="52"/>
        <end position="378"/>
    </location>
</feature>
<keyword evidence="9 12" id="KW-0472">Membrane</keyword>
<comment type="caution">
    <text evidence="15">The sequence shown here is derived from an EMBL/GenBank/DDBJ whole genome shotgun (WGS) entry which is preliminary data.</text>
</comment>
<evidence type="ECO:0000256" key="11">
    <source>
        <dbReference type="ARBA" id="ARBA00048899"/>
    </source>
</evidence>
<feature type="compositionally biased region" description="Polar residues" evidence="13">
    <location>
        <begin position="1"/>
        <end position="10"/>
    </location>
</feature>
<dbReference type="OrthoDB" id="5987198at2759"/>
<evidence type="ECO:0000256" key="2">
    <source>
        <dbReference type="ARBA" id="ARBA00004922"/>
    </source>
</evidence>
<evidence type="ECO:0000256" key="4">
    <source>
        <dbReference type="ARBA" id="ARBA00022676"/>
    </source>
</evidence>
<dbReference type="Gene3D" id="3.30.200.20">
    <property type="entry name" value="Phosphorylase Kinase, domain 1"/>
    <property type="match status" value="1"/>
</dbReference>
<dbReference type="PANTHER" id="PTHR22760:SF1">
    <property type="entry name" value="DOL-P-MAN:MAN(7)GLCNAC(2)-PP-DOL ALPHA-1,6-MANNOSYLTRANSFERASE"/>
    <property type="match status" value="1"/>
</dbReference>
<dbReference type="SUPFAM" id="SSF56112">
    <property type="entry name" value="Protein kinase-like (PK-like)"/>
    <property type="match status" value="1"/>
</dbReference>
<evidence type="ECO:0000313" key="16">
    <source>
        <dbReference type="Proteomes" id="UP000559256"/>
    </source>
</evidence>
<comment type="catalytic activity">
    <reaction evidence="11">
        <text>an alpha-D-Man-(1-&gt;2)-alpha-D-Man-(1-&gt;2)-alpha-D-Man-(1-&gt;3)-[alpha-D-Man-(1-&gt;2)-alpha-D-Man-(1-&gt;3)-alpha-D-Man-(1-&gt;6)]-beta-D-Man-(1-&gt;4)-beta-D-GlcNAc-(1-&gt;4)-alpha-D-GlcNAc-diphospho-di-trans,poly-cis-dolichol + a di-trans,poly-cis-dolichyl beta-D-mannosyl phosphate = an alpha-D-Man-(1-&gt;2)-alpha-D-Man-(1-&gt;2)-alpha-D-Man-(1-&gt;3)-[alpha-D-Man-(1-&gt;2)-alpha-D-Man-(1-&gt;3)-[alpha-D-Man-(1-&gt;6)]-alpha-D-Man-(1-&gt;6)]-beta-D-Man-(1-&gt;4)-beta-D-GlcNAc-(1-&gt;4)-alpha-D-GlcNAc-diphospho-di-trans,poly-cis-dolichol + a di-trans,poly-cis-dolichyl phosphate + H(+)</text>
        <dbReference type="Rhea" id="RHEA:29535"/>
        <dbReference type="Rhea" id="RHEA-COMP:19498"/>
        <dbReference type="Rhea" id="RHEA-COMP:19501"/>
        <dbReference type="Rhea" id="RHEA-COMP:19518"/>
        <dbReference type="Rhea" id="RHEA-COMP:19519"/>
        <dbReference type="ChEBI" id="CHEBI:15378"/>
        <dbReference type="ChEBI" id="CHEBI:57683"/>
        <dbReference type="ChEBI" id="CHEBI:58211"/>
        <dbReference type="ChEBI" id="CHEBI:132517"/>
        <dbReference type="ChEBI" id="CHEBI:132519"/>
        <dbReference type="EC" id="2.4.1.260"/>
    </reaction>
    <physiologicalReaction direction="left-to-right" evidence="11">
        <dbReference type="Rhea" id="RHEA:29536"/>
    </physiologicalReaction>
</comment>
<evidence type="ECO:0000256" key="3">
    <source>
        <dbReference type="ARBA" id="ARBA00007063"/>
    </source>
</evidence>
<protein>
    <recommendedName>
        <fullName evidence="12">Mannosyltransferase</fullName>
        <ecNumber evidence="12">2.4.1.-</ecNumber>
    </recommendedName>
</protein>
<evidence type="ECO:0000259" key="14">
    <source>
        <dbReference type="PROSITE" id="PS50011"/>
    </source>
</evidence>
<evidence type="ECO:0000313" key="15">
    <source>
        <dbReference type="EMBL" id="KAF5349753.1"/>
    </source>
</evidence>
<evidence type="ECO:0000256" key="8">
    <source>
        <dbReference type="ARBA" id="ARBA00022989"/>
    </source>
</evidence>
<evidence type="ECO:0000256" key="5">
    <source>
        <dbReference type="ARBA" id="ARBA00022679"/>
    </source>
</evidence>
<keyword evidence="4 12" id="KW-0328">Glycosyltransferase</keyword>
<keyword evidence="6 12" id="KW-0812">Transmembrane</keyword>
<dbReference type="GO" id="GO:0005524">
    <property type="term" value="F:ATP binding"/>
    <property type="evidence" value="ECO:0007669"/>
    <property type="project" value="InterPro"/>
</dbReference>
<dbReference type="PANTHER" id="PTHR22760">
    <property type="entry name" value="GLYCOSYLTRANSFERASE"/>
    <property type="match status" value="1"/>
</dbReference>
<dbReference type="Pfam" id="PF03901">
    <property type="entry name" value="Glyco_transf_22"/>
    <property type="match status" value="1"/>
</dbReference>
<dbReference type="EC" id="2.4.1.-" evidence="12"/>
<keyword evidence="5" id="KW-0808">Transferase</keyword>
<dbReference type="UniPathway" id="UPA00378"/>
<comment type="similarity">
    <text evidence="3 12">Belongs to the glycosyltransferase 22 family.</text>
</comment>